<dbReference type="OrthoDB" id="9811314at2"/>
<dbReference type="InterPro" id="IPR007863">
    <property type="entry name" value="Peptidase_M16_C"/>
</dbReference>
<evidence type="ECO:0000259" key="3">
    <source>
        <dbReference type="Pfam" id="PF00675"/>
    </source>
</evidence>
<evidence type="ECO:0000313" key="6">
    <source>
        <dbReference type="Proteomes" id="UP000222106"/>
    </source>
</evidence>
<dbReference type="InterPro" id="IPR050361">
    <property type="entry name" value="MPP/UQCRC_Complex"/>
</dbReference>
<dbReference type="GO" id="GO:0004222">
    <property type="term" value="F:metalloendopeptidase activity"/>
    <property type="evidence" value="ECO:0007669"/>
    <property type="project" value="InterPro"/>
</dbReference>
<proteinExistence type="inferred from homology"/>
<evidence type="ECO:0000256" key="2">
    <source>
        <dbReference type="RuleBase" id="RU004447"/>
    </source>
</evidence>
<organism evidence="5 6">
    <name type="scientific">Georgenia soli</name>
    <dbReference type="NCBI Taxonomy" id="638953"/>
    <lineage>
        <taxon>Bacteria</taxon>
        <taxon>Bacillati</taxon>
        <taxon>Actinomycetota</taxon>
        <taxon>Actinomycetes</taxon>
        <taxon>Micrococcales</taxon>
        <taxon>Bogoriellaceae</taxon>
        <taxon>Georgenia</taxon>
    </lineage>
</organism>
<dbReference type="Pfam" id="PF05193">
    <property type="entry name" value="Peptidase_M16_C"/>
    <property type="match status" value="1"/>
</dbReference>
<dbReference type="InterPro" id="IPR011765">
    <property type="entry name" value="Pept_M16_N"/>
</dbReference>
<sequence>MPHPLILGPAGGPGTEIRTEQDGSVIRRSVLPGGIRVLTEAMPGQRSTAVGAWVAVGSRDETDGHHGSTHFLEHLLFKGTPSRTALDIAEAFDAVGGEANAATGKEHTAYYARVLDVDLPMAVDVILDMVTSSLLDPGELETERGVILEELAMNDDDPVDVAHERFSLAVLGDHPLGRPIGGTAETIRAVPREAVLQHYRRTYVPSELVVTAAGSVDHDALCEQVLAAVRRGGWAPDPAAVPAERRLGAVAARARGVDVPGSGAVVVPGPESALLPTHGSAVTVMRPTEQANVLLGGPGIAAGDERRYTLSVLTTVLGGGMSSRLFQEIREKRGLAYSTYAFASSYAEAGTFGLYAGCAPGNVEQVTELLDAEWRRLAEEGITEEELGRGVGQLRGNMVLGLEDNGSRMSRLGRAEIVHGELISLDELIARISQVTAGQVRDLAAELAAAPRSLVVVGPFEDDVAARLLA</sequence>
<dbReference type="Gene3D" id="3.30.830.10">
    <property type="entry name" value="Metalloenzyme, LuxS/M16 peptidase-like"/>
    <property type="match status" value="2"/>
</dbReference>
<evidence type="ECO:0000313" key="5">
    <source>
        <dbReference type="EMBL" id="PFG38464.1"/>
    </source>
</evidence>
<dbReference type="Proteomes" id="UP000222106">
    <property type="component" value="Unassembled WGS sequence"/>
</dbReference>
<dbReference type="PROSITE" id="PS00143">
    <property type="entry name" value="INSULINASE"/>
    <property type="match status" value="1"/>
</dbReference>
<dbReference type="Pfam" id="PF00675">
    <property type="entry name" value="Peptidase_M16"/>
    <property type="match status" value="1"/>
</dbReference>
<comment type="similarity">
    <text evidence="1 2">Belongs to the peptidase M16 family.</text>
</comment>
<protein>
    <submittedName>
        <fullName evidence="5">Putative Zn-dependent peptidase</fullName>
    </submittedName>
</protein>
<name>A0A2A9EHS4_9MICO</name>
<dbReference type="PANTHER" id="PTHR11851:SF49">
    <property type="entry name" value="MITOCHONDRIAL-PROCESSING PEPTIDASE SUBUNIT ALPHA"/>
    <property type="match status" value="1"/>
</dbReference>
<keyword evidence="6" id="KW-1185">Reference proteome</keyword>
<dbReference type="SUPFAM" id="SSF63411">
    <property type="entry name" value="LuxS/MPP-like metallohydrolase"/>
    <property type="match status" value="2"/>
</dbReference>
<dbReference type="RefSeq" id="WP_098482729.1">
    <property type="nucleotide sequence ID" value="NZ_PDJI01000004.1"/>
</dbReference>
<dbReference type="GO" id="GO:0006508">
    <property type="term" value="P:proteolysis"/>
    <property type="evidence" value="ECO:0007669"/>
    <property type="project" value="InterPro"/>
</dbReference>
<accession>A0A2A9EHS4</accession>
<dbReference type="InterPro" id="IPR011249">
    <property type="entry name" value="Metalloenz_LuxS/M16"/>
</dbReference>
<reference evidence="5 6" key="1">
    <citation type="submission" date="2017-10" db="EMBL/GenBank/DDBJ databases">
        <title>Sequencing the genomes of 1000 actinobacteria strains.</title>
        <authorList>
            <person name="Klenk H.-P."/>
        </authorList>
    </citation>
    <scope>NUCLEOTIDE SEQUENCE [LARGE SCALE GENOMIC DNA]</scope>
    <source>
        <strain evidence="5 6">DSM 21838</strain>
    </source>
</reference>
<dbReference type="EMBL" id="PDJI01000004">
    <property type="protein sequence ID" value="PFG38464.1"/>
    <property type="molecule type" value="Genomic_DNA"/>
</dbReference>
<dbReference type="PANTHER" id="PTHR11851">
    <property type="entry name" value="METALLOPROTEASE"/>
    <property type="match status" value="1"/>
</dbReference>
<feature type="domain" description="Peptidase M16 N-terminal" evidence="3">
    <location>
        <begin position="36"/>
        <end position="183"/>
    </location>
</feature>
<feature type="domain" description="Peptidase M16 C-terminal" evidence="4">
    <location>
        <begin position="190"/>
        <end position="392"/>
    </location>
</feature>
<dbReference type="GO" id="GO:0046872">
    <property type="term" value="F:metal ion binding"/>
    <property type="evidence" value="ECO:0007669"/>
    <property type="project" value="InterPro"/>
</dbReference>
<comment type="caution">
    <text evidence="5">The sequence shown here is derived from an EMBL/GenBank/DDBJ whole genome shotgun (WGS) entry which is preliminary data.</text>
</comment>
<gene>
    <name evidence="5" type="ORF">ATJ97_0941</name>
</gene>
<evidence type="ECO:0000259" key="4">
    <source>
        <dbReference type="Pfam" id="PF05193"/>
    </source>
</evidence>
<evidence type="ECO:0000256" key="1">
    <source>
        <dbReference type="ARBA" id="ARBA00007261"/>
    </source>
</evidence>
<dbReference type="InterPro" id="IPR001431">
    <property type="entry name" value="Pept_M16_Zn_BS"/>
</dbReference>
<dbReference type="AlphaFoldDB" id="A0A2A9EHS4"/>